<dbReference type="GO" id="GO:0097367">
    <property type="term" value="F:carbohydrate derivative binding"/>
    <property type="evidence" value="ECO:0007669"/>
    <property type="project" value="InterPro"/>
</dbReference>
<gene>
    <name evidence="3" type="ORF">SAMN05428963_103346</name>
</gene>
<dbReference type="Proteomes" id="UP000190135">
    <property type="component" value="Unassembled WGS sequence"/>
</dbReference>
<dbReference type="PANTHER" id="PTHR10937:SF14">
    <property type="entry name" value="FRUCTOSELYSINE 6-PHOSPHATE DEGLYCASE"/>
    <property type="match status" value="1"/>
</dbReference>
<dbReference type="EMBL" id="FUXL01000003">
    <property type="protein sequence ID" value="SJZ86689.1"/>
    <property type="molecule type" value="Genomic_DNA"/>
</dbReference>
<dbReference type="PROSITE" id="PS51464">
    <property type="entry name" value="SIS"/>
    <property type="match status" value="1"/>
</dbReference>
<dbReference type="InterPro" id="IPR046348">
    <property type="entry name" value="SIS_dom_sf"/>
</dbReference>
<dbReference type="AlphaFoldDB" id="A0A1T4P5G8"/>
<dbReference type="GO" id="GO:0006487">
    <property type="term" value="P:protein N-linked glycosylation"/>
    <property type="evidence" value="ECO:0007669"/>
    <property type="project" value="TreeGrafter"/>
</dbReference>
<organism evidence="3 4">
    <name type="scientific">Consotaella salsifontis</name>
    <dbReference type="NCBI Taxonomy" id="1365950"/>
    <lineage>
        <taxon>Bacteria</taxon>
        <taxon>Pseudomonadati</taxon>
        <taxon>Pseudomonadota</taxon>
        <taxon>Alphaproteobacteria</taxon>
        <taxon>Hyphomicrobiales</taxon>
        <taxon>Aurantimonadaceae</taxon>
        <taxon>Consotaella</taxon>
    </lineage>
</organism>
<dbReference type="GO" id="GO:0016853">
    <property type="term" value="F:isomerase activity"/>
    <property type="evidence" value="ECO:0007669"/>
    <property type="project" value="UniProtKB-KW"/>
</dbReference>
<dbReference type="RefSeq" id="WP_078707443.1">
    <property type="nucleotide sequence ID" value="NZ_FUXL01000003.1"/>
</dbReference>
<dbReference type="SUPFAM" id="SSF53697">
    <property type="entry name" value="SIS domain"/>
    <property type="match status" value="1"/>
</dbReference>
<evidence type="ECO:0000313" key="4">
    <source>
        <dbReference type="Proteomes" id="UP000190135"/>
    </source>
</evidence>
<dbReference type="CDD" id="cd05009">
    <property type="entry name" value="SIS_GlmS_GlmD_2"/>
    <property type="match status" value="1"/>
</dbReference>
<dbReference type="InterPro" id="IPR035490">
    <property type="entry name" value="GlmS/FrlB_SIS"/>
</dbReference>
<dbReference type="GO" id="GO:0004360">
    <property type="term" value="F:glutamine-fructose-6-phosphate transaminase (isomerizing) activity"/>
    <property type="evidence" value="ECO:0007669"/>
    <property type="project" value="TreeGrafter"/>
</dbReference>
<protein>
    <submittedName>
        <fullName evidence="3">Fructoselysine-6-P-deglycase FrlB with duplicated sugar isomerase (SIS) domain</fullName>
    </submittedName>
</protein>
<evidence type="ECO:0000259" key="2">
    <source>
        <dbReference type="PROSITE" id="PS51464"/>
    </source>
</evidence>
<sequence>MLDIDTTKIDFLVTETMADEAEHLLSSGLSQVNAIFASLGGDRRIERVVFVACGSPLCACQTAAMLLAQYSTVPCAAYSGWDFLDRTPAGINATTLVVGVSDSGNTEEVAKSLAAARAAGAVTVAVTKDATGNRVAEAAEHVVAYGGAAIWVLHCLVCYAIVMAVIDSHGGHPEIDALRADLPKLPELLRRLVAEQEAPAKELATRAVPWSFIYTVAGGNLVPLGYKEGVITMLEFTWTHGAALNASEFRHGPLEVVEQGVPYIFLLGTDGSRHTTQRCIDFVTKLTDDVLVFDAAELKTGLHQALDPIALFVPLEYFYLHMSLGKNHNPDDRRYYGGLVAY</sequence>
<dbReference type="InterPro" id="IPR001347">
    <property type="entry name" value="SIS_dom"/>
</dbReference>
<dbReference type="PANTHER" id="PTHR10937">
    <property type="entry name" value="GLUCOSAMINE--FRUCTOSE-6-PHOSPHATE AMINOTRANSFERASE, ISOMERIZING"/>
    <property type="match status" value="1"/>
</dbReference>
<dbReference type="Gene3D" id="3.40.50.10490">
    <property type="entry name" value="Glucose-6-phosphate isomerase like protein, domain 1"/>
    <property type="match status" value="2"/>
</dbReference>
<evidence type="ECO:0000256" key="1">
    <source>
        <dbReference type="ARBA" id="ARBA00022576"/>
    </source>
</evidence>
<feature type="domain" description="SIS" evidence="2">
    <location>
        <begin position="35"/>
        <end position="171"/>
    </location>
</feature>
<keyword evidence="1" id="KW-0808">Transferase</keyword>
<keyword evidence="3" id="KW-0413">Isomerase</keyword>
<name>A0A1T4P5G8_9HYPH</name>
<dbReference type="OrthoDB" id="9782098at2"/>
<proteinExistence type="predicted"/>
<dbReference type="GO" id="GO:0006047">
    <property type="term" value="P:UDP-N-acetylglucosamine metabolic process"/>
    <property type="evidence" value="ECO:0007669"/>
    <property type="project" value="TreeGrafter"/>
</dbReference>
<evidence type="ECO:0000313" key="3">
    <source>
        <dbReference type="EMBL" id="SJZ86689.1"/>
    </source>
</evidence>
<keyword evidence="4" id="KW-1185">Reference proteome</keyword>
<reference evidence="3 4" key="1">
    <citation type="submission" date="2017-02" db="EMBL/GenBank/DDBJ databases">
        <authorList>
            <person name="Peterson S.W."/>
        </authorList>
    </citation>
    <scope>NUCLEOTIDE SEQUENCE [LARGE SCALE GENOMIC DNA]</scope>
    <source>
        <strain evidence="3 4">USBA 369</strain>
    </source>
</reference>
<accession>A0A1T4P5G8</accession>
<dbReference type="GO" id="GO:0006002">
    <property type="term" value="P:fructose 6-phosphate metabolic process"/>
    <property type="evidence" value="ECO:0007669"/>
    <property type="project" value="TreeGrafter"/>
</dbReference>
<keyword evidence="1" id="KW-0032">Aminotransferase</keyword>
<dbReference type="STRING" id="1365950.SAMN05428963_103346"/>
<dbReference type="Pfam" id="PF01380">
    <property type="entry name" value="SIS"/>
    <property type="match status" value="1"/>
</dbReference>